<evidence type="ECO:0000313" key="1">
    <source>
        <dbReference type="EMBL" id="TSE21724.1"/>
    </source>
</evidence>
<name>A0A554WDS9_9BURK</name>
<dbReference type="EMBL" id="VJNB01000001">
    <property type="protein sequence ID" value="TSE21724.1"/>
    <property type="molecule type" value="Genomic_DNA"/>
</dbReference>
<dbReference type="PANTHER" id="PTHR22602:SF0">
    <property type="entry name" value="TRANSFERASE CAF17, MITOCHONDRIAL-RELATED"/>
    <property type="match status" value="1"/>
</dbReference>
<dbReference type="SUPFAM" id="SSF103025">
    <property type="entry name" value="Folate-binding domain"/>
    <property type="match status" value="1"/>
</dbReference>
<gene>
    <name evidence="1" type="primary">ygfZ</name>
    <name evidence="1" type="ORF">Talka_00404</name>
</gene>
<dbReference type="GO" id="GO:0016226">
    <property type="term" value="P:iron-sulfur cluster assembly"/>
    <property type="evidence" value="ECO:0007669"/>
    <property type="project" value="TreeGrafter"/>
</dbReference>
<dbReference type="Gene3D" id="3.30.70.1400">
    <property type="entry name" value="Aminomethyltransferase beta-barrel domains"/>
    <property type="match status" value="1"/>
</dbReference>
<sequence length="306" mass="32405">MEAIAIPDGVAELDDWGVLRAAGPDAAAFLHGQLTHDVLHLTPQAARLVAWCTPKGRMLMSAVLWRPADDECLLALPRSRVAPVLKRLSMFVLRAKVTLQDASDAWRVWGAAGAAVPPGLMQPWAAQCDGDGRLWARLPDGAGCARALALQPAAAAAPDGAALPPGWWPWLQVMSAAPFVTEPVVEAFVPQMLNYESVGGVHFQKGCYPGQEVVARAQFRGAVKRRGALLRAEGPVAVGQEVFHPADPDQPAGLVADAAPHPKHGTWHAVASVQTSALDGQPLRIGGPDGVVAHVEPLPYPLRDDL</sequence>
<dbReference type="PIRSF" id="PIRSF006487">
    <property type="entry name" value="GcvT"/>
    <property type="match status" value="1"/>
</dbReference>
<organism evidence="1 2">
    <name type="scientific">Tepidimonas alkaliphilus</name>
    <dbReference type="NCBI Taxonomy" id="2588942"/>
    <lineage>
        <taxon>Bacteria</taxon>
        <taxon>Pseudomonadati</taxon>
        <taxon>Pseudomonadota</taxon>
        <taxon>Betaproteobacteria</taxon>
        <taxon>Burkholderiales</taxon>
        <taxon>Tepidimonas</taxon>
    </lineage>
</organism>
<reference evidence="1 2" key="1">
    <citation type="submission" date="2019-07" db="EMBL/GenBank/DDBJ databases">
        <title>Tepidimonas alkaliphilus YIM 72238 draft genome.</title>
        <authorList>
            <person name="Da Costa M.S."/>
            <person name="Froufe H.J.C."/>
            <person name="Egas C."/>
            <person name="Albuquerque L."/>
        </authorList>
    </citation>
    <scope>NUCLEOTIDE SEQUENCE [LARGE SCALE GENOMIC DNA]</scope>
    <source>
        <strain evidence="1 2">YIM 72238</strain>
    </source>
</reference>
<dbReference type="OrthoDB" id="9796287at2"/>
<evidence type="ECO:0000313" key="2">
    <source>
        <dbReference type="Proteomes" id="UP000315736"/>
    </source>
</evidence>
<protein>
    <submittedName>
        <fullName evidence="1">tRNA-modifying protein YgfZ</fullName>
    </submittedName>
</protein>
<dbReference type="RefSeq" id="WP_143889417.1">
    <property type="nucleotide sequence ID" value="NZ_VJNB01000001.1"/>
</dbReference>
<proteinExistence type="predicted"/>
<comment type="caution">
    <text evidence="1">The sequence shown here is derived from an EMBL/GenBank/DDBJ whole genome shotgun (WGS) entry which is preliminary data.</text>
</comment>
<dbReference type="PANTHER" id="PTHR22602">
    <property type="entry name" value="TRANSFERASE CAF17, MITOCHONDRIAL-RELATED"/>
    <property type="match status" value="1"/>
</dbReference>
<dbReference type="InterPro" id="IPR017703">
    <property type="entry name" value="YgfZ/GCV_T_CS"/>
</dbReference>
<dbReference type="Gene3D" id="2.40.30.160">
    <property type="match status" value="1"/>
</dbReference>
<dbReference type="NCBIfam" id="TIGR03317">
    <property type="entry name" value="ygfZ_signature"/>
    <property type="match status" value="1"/>
</dbReference>
<dbReference type="AlphaFoldDB" id="A0A554WDS9"/>
<dbReference type="InterPro" id="IPR045179">
    <property type="entry name" value="YgfZ/GcvT"/>
</dbReference>
<keyword evidence="2" id="KW-1185">Reference proteome</keyword>
<accession>A0A554WDS9</accession>
<dbReference type="Proteomes" id="UP000315736">
    <property type="component" value="Unassembled WGS sequence"/>
</dbReference>